<feature type="binding site" evidence="6">
    <location>
        <position position="51"/>
    </location>
    <ligand>
        <name>GTP</name>
        <dbReference type="ChEBI" id="CHEBI:37565"/>
    </ligand>
</feature>
<keyword evidence="1 6" id="KW-0808">Transferase</keyword>
<dbReference type="GO" id="GO:0005525">
    <property type="term" value="F:GTP binding"/>
    <property type="evidence" value="ECO:0007669"/>
    <property type="project" value="UniProtKB-UniRule"/>
</dbReference>
<keyword evidence="5 6" id="KW-0342">GTP-binding</keyword>
<dbReference type="STRING" id="1838285.SCAL_000862"/>
<evidence type="ECO:0000256" key="4">
    <source>
        <dbReference type="ARBA" id="ARBA00022993"/>
    </source>
</evidence>
<reference evidence="7" key="1">
    <citation type="submission" date="2016-05" db="EMBL/GenBank/DDBJ databases">
        <title>Microbial consortia oxidize butane by reversing methanogenesis.</title>
        <authorList>
            <person name="Laso-Perez R."/>
            <person name="Richter M."/>
            <person name="Wegener G."/>
            <person name="Musat F."/>
        </authorList>
    </citation>
    <scope>NUCLEOTIDE SEQUENCE [LARGE SCALE GENOMIC DNA]</scope>
    <source>
        <strain evidence="7">BOX2</strain>
    </source>
</reference>
<keyword evidence="2 6" id="KW-0547">Nucleotide-binding</keyword>
<evidence type="ECO:0000313" key="7">
    <source>
        <dbReference type="EMBL" id="OFV68222.1"/>
    </source>
</evidence>
<feature type="binding site" evidence="6">
    <location>
        <position position="127"/>
    </location>
    <ligand>
        <name>GTP</name>
        <dbReference type="ChEBI" id="CHEBI:37565"/>
    </ligand>
</feature>
<evidence type="ECO:0000256" key="6">
    <source>
        <dbReference type="HAMAP-Rule" id="MF_00590"/>
    </source>
</evidence>
<gene>
    <name evidence="7" type="ORF">SCAL_000862</name>
</gene>
<dbReference type="UniPathway" id="UPA00241"/>
<dbReference type="AlphaFoldDB" id="A0A1F2PBD6"/>
<evidence type="ECO:0000256" key="2">
    <source>
        <dbReference type="ARBA" id="ARBA00022741"/>
    </source>
</evidence>
<feature type="binding site" evidence="6">
    <location>
        <position position="52"/>
    </location>
    <ligand>
        <name>GTP</name>
        <dbReference type="ChEBI" id="CHEBI:37565"/>
    </ligand>
</feature>
<dbReference type="PIRSF" id="PIRSF006533">
    <property type="entry name" value="UCP006533"/>
    <property type="match status" value="1"/>
</dbReference>
<evidence type="ECO:0000256" key="1">
    <source>
        <dbReference type="ARBA" id="ARBA00022679"/>
    </source>
</evidence>
<keyword evidence="8" id="KW-1185">Reference proteome</keyword>
<accession>A0A1F2PBD6</accession>
<keyword evidence="3 6" id="KW-0418">Kinase</keyword>
<organism evidence="7 8">
    <name type="scientific">Candidatus Syntropharchaeum caldarium</name>
    <dbReference type="NCBI Taxonomy" id="1838285"/>
    <lineage>
        <taxon>Archaea</taxon>
        <taxon>Methanobacteriati</taxon>
        <taxon>Methanobacteriota</taxon>
        <taxon>Stenosarchaea group</taxon>
        <taxon>Methanomicrobia</taxon>
        <taxon>Methanosarcinales</taxon>
        <taxon>ANME-2 cluster</taxon>
        <taxon>Candidatus Syntropharchaeum</taxon>
    </lineage>
</organism>
<dbReference type="InterPro" id="IPR007164">
    <property type="entry name" value="GTP-dep_dephospho-CoA_kin"/>
</dbReference>
<name>A0A1F2PBD6_9EURY</name>
<dbReference type="GO" id="GO:0015937">
    <property type="term" value="P:coenzyme A biosynthetic process"/>
    <property type="evidence" value="ECO:0007669"/>
    <property type="project" value="UniProtKB-UniRule"/>
</dbReference>
<dbReference type="Pfam" id="PF04019">
    <property type="entry name" value="DUF359"/>
    <property type="match status" value="1"/>
</dbReference>
<sequence>MGEILYTLPEELRSVLKKPFGKLYRGKGIECIEMVADDLDLLTSRLIAVGDVVTHYLLCFGVIPHLVIVDERTKRGEIPEEIRVDRGDFRKVEVENPAGVITVELDRAIKNAMSSDHPVQIWVNGEEDLAVLPVIKYAPLASIVIYGQPDEGVVAVVVNNKIKREVEKIYGV</sequence>
<dbReference type="EC" id="2.7.1.237" evidence="6"/>
<evidence type="ECO:0000313" key="8">
    <source>
        <dbReference type="Proteomes" id="UP000186940"/>
    </source>
</evidence>
<evidence type="ECO:0000256" key="5">
    <source>
        <dbReference type="ARBA" id="ARBA00023134"/>
    </source>
</evidence>
<proteinExistence type="inferred from homology"/>
<keyword evidence="4 6" id="KW-0173">Coenzyme A biosynthesis</keyword>
<comment type="catalytic activity">
    <reaction evidence="6">
        <text>3'-dephospho-CoA + GTP = GDP + CoA + H(+)</text>
        <dbReference type="Rhea" id="RHEA:61156"/>
        <dbReference type="ChEBI" id="CHEBI:15378"/>
        <dbReference type="ChEBI" id="CHEBI:37565"/>
        <dbReference type="ChEBI" id="CHEBI:57287"/>
        <dbReference type="ChEBI" id="CHEBI:57328"/>
        <dbReference type="ChEBI" id="CHEBI:58189"/>
        <dbReference type="EC" id="2.7.1.237"/>
    </reaction>
</comment>
<dbReference type="GO" id="GO:0016301">
    <property type="term" value="F:kinase activity"/>
    <property type="evidence" value="ECO:0007669"/>
    <property type="project" value="UniProtKB-UniRule"/>
</dbReference>
<feature type="binding site" evidence="6">
    <location>
        <position position="70"/>
    </location>
    <ligand>
        <name>GTP</name>
        <dbReference type="ChEBI" id="CHEBI:37565"/>
    </ligand>
</feature>
<protein>
    <recommendedName>
        <fullName evidence="6">GTP-dependent dephospho-CoA kinase</fullName>
        <ecNumber evidence="6">2.7.1.237</ecNumber>
    </recommendedName>
    <alternativeName>
        <fullName evidence="6">Dephospho-coenzyme A kinase</fullName>
        <shortName evidence="6">DPCK</shortName>
    </alternativeName>
</protein>
<comment type="similarity">
    <text evidence="6">Belongs to the GTP-dependent DPCK family.</text>
</comment>
<feature type="binding site" evidence="6">
    <location>
        <position position="53"/>
    </location>
    <ligand>
        <name>GTP</name>
        <dbReference type="ChEBI" id="CHEBI:37565"/>
    </ligand>
</feature>
<feature type="binding site" evidence="6">
    <location>
        <position position="150"/>
    </location>
    <ligand>
        <name>GTP</name>
        <dbReference type="ChEBI" id="CHEBI:37565"/>
    </ligand>
</feature>
<dbReference type="PANTHER" id="PTHR40732:SF1">
    <property type="entry name" value="GTP-DEPENDENT DEPHOSPHO-COA KINASE"/>
    <property type="match status" value="1"/>
</dbReference>
<comment type="caution">
    <text evidence="7">The sequence shown here is derived from an EMBL/GenBank/DDBJ whole genome shotgun (WGS) entry which is preliminary data.</text>
</comment>
<comment type="pathway">
    <text evidence="6">Cofactor biosynthesis; coenzyme A biosynthesis.</text>
</comment>
<dbReference type="Proteomes" id="UP000186940">
    <property type="component" value="Unassembled WGS sequence"/>
</dbReference>
<evidence type="ECO:0000256" key="3">
    <source>
        <dbReference type="ARBA" id="ARBA00022777"/>
    </source>
</evidence>
<comment type="caution">
    <text evidence="6">Lacks conserved residue(s) required for the propagation of feature annotation.</text>
</comment>
<dbReference type="HAMAP" id="MF_00590">
    <property type="entry name" value="Dephospho_CoA_kinase_GTP_dep"/>
    <property type="match status" value="1"/>
</dbReference>
<dbReference type="EMBL" id="LYOS01000002">
    <property type="protein sequence ID" value="OFV68222.1"/>
    <property type="molecule type" value="Genomic_DNA"/>
</dbReference>
<dbReference type="PANTHER" id="PTHR40732">
    <property type="entry name" value="UPF0218 PROTEIN TK1697"/>
    <property type="match status" value="1"/>
</dbReference>
<comment type="function">
    <text evidence="6">Catalyzes the GTP-dependent phosphorylation of the 3'-hydroxyl group of dephosphocoenzyme A to form coenzyme A (CoA).</text>
</comment>